<dbReference type="Proteomes" id="UP000237347">
    <property type="component" value="Unassembled WGS sequence"/>
</dbReference>
<reference evidence="1 2" key="1">
    <citation type="journal article" date="2018" name="Sci. Data">
        <title>The draft genome sequence of cork oak.</title>
        <authorList>
            <person name="Ramos A.M."/>
            <person name="Usie A."/>
            <person name="Barbosa P."/>
            <person name="Barros P.M."/>
            <person name="Capote T."/>
            <person name="Chaves I."/>
            <person name="Simoes F."/>
            <person name="Abreu I."/>
            <person name="Carrasquinho I."/>
            <person name="Faro C."/>
            <person name="Guimaraes J.B."/>
            <person name="Mendonca D."/>
            <person name="Nobrega F."/>
            <person name="Rodrigues L."/>
            <person name="Saibo N.J.M."/>
            <person name="Varela M.C."/>
            <person name="Egas C."/>
            <person name="Matos J."/>
            <person name="Miguel C.M."/>
            <person name="Oliveira M.M."/>
            <person name="Ricardo C.P."/>
            <person name="Goncalves S."/>
        </authorList>
    </citation>
    <scope>NUCLEOTIDE SEQUENCE [LARGE SCALE GENOMIC DNA]</scope>
    <source>
        <strain evidence="2">cv. HL8</strain>
    </source>
</reference>
<sequence length="71" mass="7472">MLSLLTLKNGGGGGGGGGSGVRGNMLIAMHKTRHIEFSSSSDLYLQLIMSFLCSMLCSCNESEAEGSRMKI</sequence>
<accession>A0AAW0LH48</accession>
<gene>
    <name evidence="1" type="ORF">CFP56_002555</name>
</gene>
<comment type="caution">
    <text evidence="1">The sequence shown here is derived from an EMBL/GenBank/DDBJ whole genome shotgun (WGS) entry which is preliminary data.</text>
</comment>
<evidence type="ECO:0000313" key="2">
    <source>
        <dbReference type="Proteomes" id="UP000237347"/>
    </source>
</evidence>
<name>A0AAW0LH48_QUESU</name>
<evidence type="ECO:0000313" key="1">
    <source>
        <dbReference type="EMBL" id="KAK7849666.1"/>
    </source>
</evidence>
<organism evidence="1 2">
    <name type="scientific">Quercus suber</name>
    <name type="common">Cork oak</name>
    <dbReference type="NCBI Taxonomy" id="58331"/>
    <lineage>
        <taxon>Eukaryota</taxon>
        <taxon>Viridiplantae</taxon>
        <taxon>Streptophyta</taxon>
        <taxon>Embryophyta</taxon>
        <taxon>Tracheophyta</taxon>
        <taxon>Spermatophyta</taxon>
        <taxon>Magnoliopsida</taxon>
        <taxon>eudicotyledons</taxon>
        <taxon>Gunneridae</taxon>
        <taxon>Pentapetalae</taxon>
        <taxon>rosids</taxon>
        <taxon>fabids</taxon>
        <taxon>Fagales</taxon>
        <taxon>Fagaceae</taxon>
        <taxon>Quercus</taxon>
    </lineage>
</organism>
<protein>
    <submittedName>
        <fullName evidence="1">Uncharacterized protein</fullName>
    </submittedName>
</protein>
<keyword evidence="2" id="KW-1185">Reference proteome</keyword>
<dbReference type="AlphaFoldDB" id="A0AAW0LH48"/>
<proteinExistence type="predicted"/>
<dbReference type="EMBL" id="PKMF04000110">
    <property type="protein sequence ID" value="KAK7849666.1"/>
    <property type="molecule type" value="Genomic_DNA"/>
</dbReference>